<evidence type="ECO:0008006" key="3">
    <source>
        <dbReference type="Google" id="ProtNLM"/>
    </source>
</evidence>
<sequence>MPLKARALSGRQDVILKRLCQYEVPGGGQCRDASCEELHVWELEPSDQDTAQFLAGAWPFSEAEIIGALRQARKTQGNKGPSSLETRVAESYGRLIGQRQEVKSA</sequence>
<keyword evidence="2" id="KW-1185">Reference proteome</keyword>
<dbReference type="Proteomes" id="UP000294933">
    <property type="component" value="Unassembled WGS sequence"/>
</dbReference>
<accession>A0A4Y7PPD5</accession>
<dbReference type="AlphaFoldDB" id="A0A4Y7PPD5"/>
<name>A0A4Y7PPD5_9AGAM</name>
<evidence type="ECO:0000313" key="2">
    <source>
        <dbReference type="Proteomes" id="UP000294933"/>
    </source>
</evidence>
<dbReference type="OrthoDB" id="3268897at2759"/>
<dbReference type="EMBL" id="ML170225">
    <property type="protein sequence ID" value="TDL17244.1"/>
    <property type="molecule type" value="Genomic_DNA"/>
</dbReference>
<proteinExistence type="predicted"/>
<organism evidence="1 2">
    <name type="scientific">Rickenella mellea</name>
    <dbReference type="NCBI Taxonomy" id="50990"/>
    <lineage>
        <taxon>Eukaryota</taxon>
        <taxon>Fungi</taxon>
        <taxon>Dikarya</taxon>
        <taxon>Basidiomycota</taxon>
        <taxon>Agaricomycotina</taxon>
        <taxon>Agaricomycetes</taxon>
        <taxon>Hymenochaetales</taxon>
        <taxon>Rickenellaceae</taxon>
        <taxon>Rickenella</taxon>
    </lineage>
</organism>
<protein>
    <recommendedName>
        <fullName evidence="3">Zinc-finger domain-containing protein</fullName>
    </recommendedName>
</protein>
<evidence type="ECO:0000313" key="1">
    <source>
        <dbReference type="EMBL" id="TDL17244.1"/>
    </source>
</evidence>
<reference evidence="1 2" key="1">
    <citation type="submission" date="2018-06" db="EMBL/GenBank/DDBJ databases">
        <title>A transcriptomic atlas of mushroom development highlights an independent origin of complex multicellularity.</title>
        <authorList>
            <consortium name="DOE Joint Genome Institute"/>
            <person name="Krizsan K."/>
            <person name="Almasi E."/>
            <person name="Merenyi Z."/>
            <person name="Sahu N."/>
            <person name="Viragh M."/>
            <person name="Koszo T."/>
            <person name="Mondo S."/>
            <person name="Kiss B."/>
            <person name="Balint B."/>
            <person name="Kues U."/>
            <person name="Barry K."/>
            <person name="Hegedus J.C."/>
            <person name="Henrissat B."/>
            <person name="Johnson J."/>
            <person name="Lipzen A."/>
            <person name="Ohm R."/>
            <person name="Nagy I."/>
            <person name="Pangilinan J."/>
            <person name="Yan J."/>
            <person name="Xiong Y."/>
            <person name="Grigoriev I.V."/>
            <person name="Hibbett D.S."/>
            <person name="Nagy L.G."/>
        </authorList>
    </citation>
    <scope>NUCLEOTIDE SEQUENCE [LARGE SCALE GENOMIC DNA]</scope>
    <source>
        <strain evidence="1 2">SZMC22713</strain>
    </source>
</reference>
<gene>
    <name evidence="1" type="ORF">BD410DRAFT_794551</name>
</gene>
<dbReference type="VEuPathDB" id="FungiDB:BD410DRAFT_794551"/>